<protein>
    <submittedName>
        <fullName evidence="3">Transcriptional regulator, MerR family</fullName>
    </submittedName>
</protein>
<proteinExistence type="predicted"/>
<evidence type="ECO:0000259" key="2">
    <source>
        <dbReference type="PROSITE" id="PS50937"/>
    </source>
</evidence>
<evidence type="ECO:0000256" key="1">
    <source>
        <dbReference type="ARBA" id="ARBA00023125"/>
    </source>
</evidence>
<dbReference type="SUPFAM" id="SSF46955">
    <property type="entry name" value="Putative DNA-binding domain"/>
    <property type="match status" value="1"/>
</dbReference>
<feature type="domain" description="HTH merR-type" evidence="2">
    <location>
        <begin position="1"/>
        <end position="69"/>
    </location>
</feature>
<sequence length="368" mass="39317">MRIGEVSHRSGVSVRMLRHYDALGLVSPQARTATGYRDYAERDLRRILHVEALRSLGMGLADVAEVLEDADPHDPSAVLDELIERTRSRIAAEQELLGRLEHTRSRAPERWVDVLRTVALLRAVRSDDPRERQQAALSPDSTLPASALVEAALAEDETNTAGAVRWALARAAAYDDAPLALLEEALGSASVQERRRAVGLLADLPALADRPGRDAMTLLVRALVDTDAEVRSRAARALASRIGGSTDGARVGSDRAEAAVVLRDELVRMIVDGDHDVEAAEGLAGLVAAGAATTSAVVDVLSQHMRDGDTSSAGRQRAVQALGELRGPRVREALSALTDDADPVVARIAAYVAGRLPPDGSEFAPRCR</sequence>
<dbReference type="InterPro" id="IPR000551">
    <property type="entry name" value="MerR-type_HTH_dom"/>
</dbReference>
<organism evidence="3 4">
    <name type="scientific">Brevibacterium yomogidense</name>
    <dbReference type="NCBI Taxonomy" id="946573"/>
    <lineage>
        <taxon>Bacteria</taxon>
        <taxon>Bacillati</taxon>
        <taxon>Actinomycetota</taxon>
        <taxon>Actinomycetes</taxon>
        <taxon>Micrococcales</taxon>
        <taxon>Brevibacteriaceae</taxon>
        <taxon>Brevibacterium</taxon>
    </lineage>
</organism>
<gene>
    <name evidence="3" type="ORF">FM105_02170</name>
</gene>
<reference evidence="4" key="1">
    <citation type="submission" date="2017-02" db="EMBL/GenBank/DDBJ databases">
        <authorList>
            <person name="Dridi B."/>
        </authorList>
    </citation>
    <scope>NUCLEOTIDE SEQUENCE [LARGE SCALE GENOMIC DNA]</scope>
    <source>
        <strain evidence="4">B Co 03.10</strain>
    </source>
</reference>
<dbReference type="InterPro" id="IPR016024">
    <property type="entry name" value="ARM-type_fold"/>
</dbReference>
<evidence type="ECO:0000313" key="4">
    <source>
        <dbReference type="Proteomes" id="UP000196581"/>
    </source>
</evidence>
<dbReference type="CDD" id="cd01106">
    <property type="entry name" value="HTH_TipAL-Mta"/>
    <property type="match status" value="1"/>
</dbReference>
<dbReference type="Gene3D" id="1.25.10.10">
    <property type="entry name" value="Leucine-rich Repeat Variant"/>
    <property type="match status" value="1"/>
</dbReference>
<keyword evidence="4" id="KW-1185">Reference proteome</keyword>
<dbReference type="Pfam" id="PF13411">
    <property type="entry name" value="MerR_1"/>
    <property type="match status" value="1"/>
</dbReference>
<dbReference type="InterPro" id="IPR011989">
    <property type="entry name" value="ARM-like"/>
</dbReference>
<dbReference type="PANTHER" id="PTHR30204:SF93">
    <property type="entry name" value="HTH MERR-TYPE DOMAIN-CONTAINING PROTEIN"/>
    <property type="match status" value="1"/>
</dbReference>
<keyword evidence="1" id="KW-0238">DNA-binding</keyword>
<evidence type="ECO:0000313" key="3">
    <source>
        <dbReference type="EMBL" id="SLM90702.1"/>
    </source>
</evidence>
<dbReference type="PROSITE" id="PS00552">
    <property type="entry name" value="HTH_MERR_1"/>
    <property type="match status" value="1"/>
</dbReference>
<dbReference type="GO" id="GO:0003700">
    <property type="term" value="F:DNA-binding transcription factor activity"/>
    <property type="evidence" value="ECO:0007669"/>
    <property type="project" value="InterPro"/>
</dbReference>
<dbReference type="PRINTS" id="PR00040">
    <property type="entry name" value="HTHMERR"/>
</dbReference>
<dbReference type="RefSeq" id="WP_087003915.1">
    <property type="nucleotide sequence ID" value="NZ_FWFF01000001.1"/>
</dbReference>
<dbReference type="Gene3D" id="1.10.1660.10">
    <property type="match status" value="1"/>
</dbReference>
<dbReference type="PANTHER" id="PTHR30204">
    <property type="entry name" value="REDOX-CYCLING DRUG-SENSING TRANSCRIPTIONAL ACTIVATOR SOXR"/>
    <property type="match status" value="1"/>
</dbReference>
<dbReference type="InterPro" id="IPR009061">
    <property type="entry name" value="DNA-bd_dom_put_sf"/>
</dbReference>
<accession>A0A1X6WXS2</accession>
<name>A0A1X6WXS2_9MICO</name>
<dbReference type="AlphaFoldDB" id="A0A1X6WXS2"/>
<dbReference type="SMART" id="SM00422">
    <property type="entry name" value="HTH_MERR"/>
    <property type="match status" value="1"/>
</dbReference>
<dbReference type="InterPro" id="IPR047057">
    <property type="entry name" value="MerR_fam"/>
</dbReference>
<dbReference type="SUPFAM" id="SSF48371">
    <property type="entry name" value="ARM repeat"/>
    <property type="match status" value="1"/>
</dbReference>
<dbReference type="Proteomes" id="UP000196581">
    <property type="component" value="Unassembled WGS sequence"/>
</dbReference>
<dbReference type="PROSITE" id="PS50937">
    <property type="entry name" value="HTH_MERR_2"/>
    <property type="match status" value="1"/>
</dbReference>
<dbReference type="EMBL" id="FWFF01000001">
    <property type="protein sequence ID" value="SLM90702.1"/>
    <property type="molecule type" value="Genomic_DNA"/>
</dbReference>
<dbReference type="GO" id="GO:0003677">
    <property type="term" value="F:DNA binding"/>
    <property type="evidence" value="ECO:0007669"/>
    <property type="project" value="UniProtKB-KW"/>
</dbReference>